<accession>E4RW30</accession>
<dbReference type="RefSeq" id="WP_013407228.1">
    <property type="nucleotide sequence ID" value="NC_014655.1"/>
</dbReference>
<dbReference type="EMBL" id="CP002305">
    <property type="protein sequence ID" value="ADQ16173.1"/>
    <property type="molecule type" value="Genomic_DNA"/>
</dbReference>
<protein>
    <submittedName>
        <fullName evidence="2">YceI family protein</fullName>
    </submittedName>
</protein>
<dbReference type="KEGG" id="lby:Lbys_0395"/>
<name>E4RW30_LEAB4</name>
<evidence type="ECO:0000313" key="2">
    <source>
        <dbReference type="EMBL" id="ADQ16173.1"/>
    </source>
</evidence>
<dbReference type="AlphaFoldDB" id="E4RW30"/>
<evidence type="ECO:0000313" key="3">
    <source>
        <dbReference type="Proteomes" id="UP000007435"/>
    </source>
</evidence>
<organism evidence="2 3">
    <name type="scientific">Leadbetterella byssophila (strain DSM 17132 / JCM 16389 / KACC 11308 / NBRC 106382 / 4M15)</name>
    <dbReference type="NCBI Taxonomy" id="649349"/>
    <lineage>
        <taxon>Bacteria</taxon>
        <taxon>Pseudomonadati</taxon>
        <taxon>Bacteroidota</taxon>
        <taxon>Cytophagia</taxon>
        <taxon>Cytophagales</taxon>
        <taxon>Leadbetterellaceae</taxon>
        <taxon>Leadbetterella</taxon>
    </lineage>
</organism>
<proteinExistence type="predicted"/>
<gene>
    <name evidence="2" type="ordered locus">Lbys_0395</name>
</gene>
<reference evidence="2 3" key="2">
    <citation type="journal article" date="2011" name="Stand. Genomic Sci.">
        <title>Complete genome sequence of Leadbetterella byssophila type strain (4M15).</title>
        <authorList>
            <person name="Abt B."/>
            <person name="Teshima H."/>
            <person name="Lucas S."/>
            <person name="Lapidus A."/>
            <person name="Del Rio T.G."/>
            <person name="Nolan M."/>
            <person name="Tice H."/>
            <person name="Cheng J.F."/>
            <person name="Pitluck S."/>
            <person name="Liolios K."/>
            <person name="Pagani I."/>
            <person name="Ivanova N."/>
            <person name="Mavromatis K."/>
            <person name="Pati A."/>
            <person name="Tapia R."/>
            <person name="Han C."/>
            <person name="Goodwin L."/>
            <person name="Chen A."/>
            <person name="Palaniappan K."/>
            <person name="Land M."/>
            <person name="Hauser L."/>
            <person name="Chang Y.J."/>
            <person name="Jeffries C.D."/>
            <person name="Rohde M."/>
            <person name="Goker M."/>
            <person name="Tindall B.J."/>
            <person name="Detter J.C."/>
            <person name="Woyke T."/>
            <person name="Bristow J."/>
            <person name="Eisen J.A."/>
            <person name="Markowitz V."/>
            <person name="Hugenholtz P."/>
            <person name="Klenk H.P."/>
            <person name="Kyrpides N.C."/>
        </authorList>
    </citation>
    <scope>NUCLEOTIDE SEQUENCE [LARGE SCALE GENOMIC DNA]</scope>
    <source>
        <strain evidence="3">DSM 17132 / JCM 16389 / KACC 11308 / NBRC 106382 / 4M15</strain>
    </source>
</reference>
<dbReference type="SUPFAM" id="SSF101874">
    <property type="entry name" value="YceI-like"/>
    <property type="match status" value="1"/>
</dbReference>
<dbReference type="Pfam" id="PF04264">
    <property type="entry name" value="YceI"/>
    <property type="match status" value="1"/>
</dbReference>
<dbReference type="STRING" id="649349.Lbys_0395"/>
<reference key="1">
    <citation type="submission" date="2010-11" db="EMBL/GenBank/DDBJ databases">
        <title>The complete genome of Leadbetterella byssophila DSM 17132.</title>
        <authorList>
            <consortium name="US DOE Joint Genome Institute (JGI-PGF)"/>
            <person name="Lucas S."/>
            <person name="Copeland A."/>
            <person name="Lapidus A."/>
            <person name="Glavina del Rio T."/>
            <person name="Dalin E."/>
            <person name="Tice H."/>
            <person name="Bruce D."/>
            <person name="Goodwin L."/>
            <person name="Pitluck S."/>
            <person name="Kyrpides N."/>
            <person name="Mavromatis K."/>
            <person name="Ivanova N."/>
            <person name="Teshima H."/>
            <person name="Brettin T."/>
            <person name="Detter J.C."/>
            <person name="Han C."/>
            <person name="Tapia R."/>
            <person name="Land M."/>
            <person name="Hauser L."/>
            <person name="Markowitz V."/>
            <person name="Cheng J.-F."/>
            <person name="Hugenholtz P."/>
            <person name="Woyke T."/>
            <person name="Wu D."/>
            <person name="Tindall B."/>
            <person name="Pomrenke H.G."/>
            <person name="Brambilla E."/>
            <person name="Klenk H.-P."/>
            <person name="Eisen J.A."/>
        </authorList>
    </citation>
    <scope>NUCLEOTIDE SEQUENCE [LARGE SCALE GENOMIC DNA]</scope>
    <source>
        <strain>DSM 17132</strain>
    </source>
</reference>
<dbReference type="eggNOG" id="COG2353">
    <property type="taxonomic scope" value="Bacteria"/>
</dbReference>
<feature type="domain" description="Lipid/polyisoprenoid-binding YceI-like" evidence="1">
    <location>
        <begin position="20"/>
        <end position="178"/>
    </location>
</feature>
<dbReference type="Proteomes" id="UP000007435">
    <property type="component" value="Chromosome"/>
</dbReference>
<evidence type="ECO:0000259" key="1">
    <source>
        <dbReference type="SMART" id="SM00867"/>
    </source>
</evidence>
<dbReference type="HOGENOM" id="CLU_122737_0_0_10"/>
<sequence>MMKCGLMLGVLWVVCLPLWGQTLTCKSAEVSFFSSAPMEDIEAKSLTAVAALNASTGDVVFKVKNTSFQFAKKLMREHFNENYMESEKFPISEFRGKLADASILQKPGKYTVPVTGSLQVHGVTKVYEVKVDLTVEEGAIQSHASFPVKVADHNIKIPALLGKNIAETVKITIKARFTP</sequence>
<keyword evidence="3" id="KW-1185">Reference proteome</keyword>
<dbReference type="OrthoDB" id="116832at2"/>
<dbReference type="InterPro" id="IPR036761">
    <property type="entry name" value="TTHA0802/YceI-like_sf"/>
</dbReference>
<dbReference type="Gene3D" id="2.40.128.110">
    <property type="entry name" value="Lipid/polyisoprenoid-binding, YceI-like"/>
    <property type="match status" value="1"/>
</dbReference>
<dbReference type="InterPro" id="IPR007372">
    <property type="entry name" value="Lipid/polyisoprenoid-bd_YceI"/>
</dbReference>
<dbReference type="SMART" id="SM00867">
    <property type="entry name" value="YceI"/>
    <property type="match status" value="1"/>
</dbReference>